<reference evidence="3" key="1">
    <citation type="journal article" date="2013" name="Science">
        <title>The Amborella genome and the evolution of flowering plants.</title>
        <authorList>
            <consortium name="Amborella Genome Project"/>
        </authorList>
    </citation>
    <scope>NUCLEOTIDE SEQUENCE [LARGE SCALE GENOMIC DNA]</scope>
</reference>
<feature type="compositionally biased region" description="Low complexity" evidence="1">
    <location>
        <begin position="258"/>
        <end position="269"/>
    </location>
</feature>
<proteinExistence type="predicted"/>
<evidence type="ECO:0000313" key="2">
    <source>
        <dbReference type="EMBL" id="ERM95912.1"/>
    </source>
</evidence>
<dbReference type="EMBL" id="KI397373">
    <property type="protein sequence ID" value="ERM95912.1"/>
    <property type="molecule type" value="Genomic_DNA"/>
</dbReference>
<dbReference type="Gramene" id="ERM95912">
    <property type="protein sequence ID" value="ERM95912"/>
    <property type="gene ID" value="AMTR_s00060p00171960"/>
</dbReference>
<feature type="compositionally biased region" description="Basic and acidic residues" evidence="1">
    <location>
        <begin position="341"/>
        <end position="372"/>
    </location>
</feature>
<dbReference type="InterPro" id="IPR039928">
    <property type="entry name" value="LNK"/>
</dbReference>
<accession>W1NJF7</accession>
<feature type="compositionally biased region" description="Polar residues" evidence="1">
    <location>
        <begin position="402"/>
        <end position="412"/>
    </location>
</feature>
<sequence>MEVNNIFLTTVKCPKLTDLRNPQLEDIVWDELSESGDHIVPQPGGEQEPSSLLQGDSHRKFCEAVNVVERVVDSKTSGSHNDSNGKEEYDMHSKGGQPTPLLETGSWSNMDADEFAAAYYSECADKAGVASRESKISDNGCENNNAERAGSDVMSDFCVDGPMLGNRDSATESNLCDFLFIDLSPPESDLEIFGNEHDDKNNSNLMDYGWPSIGNFEDIDRMFRTCDSTYGQGSSGNGDELLWAPSSPCPIDCPGEVSKSGLGSPSGSSALKRKSEQYEAGMEFMPCENPPCDSDKKANSCILQTSDWNSGADGSLNSFGINVSHQDGDAQSKETSMSKDQTSKIRGELHESNGRKEEKVESQSQVHKEKGCLRNTDMANMQKKQSKNRKQLDGKSKDQTLEHPSSNPLNVNGSVQQFMSLRPATSAPSAMQVFPSPLLSQQKQYWGPDSFRYLQTNIPYMHVGYGYPPNQIPVMPTMPNIKSHNQGQPVVAGYKFSIDSNNSQTVKRTMESAARPLFMTPQEKIEKLRRRQQIRATLAVDNQSQQQLCQSSCDRPSVQKQSQETQSSEEIEVKREVEDKSTDFSAVEMDSTTHDRSCMSSMSSDEISLEETSFRQLQDVMSQLDLKTKLCIRDGLYRLARSAVQRHHINDTSSSSKKGLPFSEEFSTHDELKFSRSAGLIDMETETNPIDRSIAFLLFHRASDPFKRSNSDTLPLESHILVNLSKLSLPPNPELNPIQATPPSPVDMELKEQKLHCNTTQPLTSDQQVCLKDPIKTKEEHDQMH</sequence>
<dbReference type="HOGENOM" id="CLU_022512_1_0_1"/>
<feature type="region of interest" description="Disordered" evidence="1">
    <location>
        <begin position="72"/>
        <end position="101"/>
    </location>
</feature>
<keyword evidence="3" id="KW-1185">Reference proteome</keyword>
<protein>
    <recommendedName>
        <fullName evidence="4">Protein LNK2</fullName>
    </recommendedName>
</protein>
<dbReference type="Proteomes" id="UP000017836">
    <property type="component" value="Unassembled WGS sequence"/>
</dbReference>
<evidence type="ECO:0008006" key="4">
    <source>
        <dbReference type="Google" id="ProtNLM"/>
    </source>
</evidence>
<feature type="region of interest" description="Disordered" evidence="1">
    <location>
        <begin position="319"/>
        <end position="412"/>
    </location>
</feature>
<feature type="region of interest" description="Disordered" evidence="1">
    <location>
        <begin position="255"/>
        <end position="274"/>
    </location>
</feature>
<feature type="region of interest" description="Disordered" evidence="1">
    <location>
        <begin position="552"/>
        <end position="579"/>
    </location>
</feature>
<dbReference type="OMA" id="NQFPKEG"/>
<dbReference type="eggNOG" id="ENOG502QY4B">
    <property type="taxonomic scope" value="Eukaryota"/>
</dbReference>
<feature type="compositionally biased region" description="Low complexity" evidence="1">
    <location>
        <begin position="552"/>
        <end position="568"/>
    </location>
</feature>
<feature type="compositionally biased region" description="Basic and acidic residues" evidence="1">
    <location>
        <begin position="390"/>
        <end position="401"/>
    </location>
</feature>
<evidence type="ECO:0000256" key="1">
    <source>
        <dbReference type="SAM" id="MobiDB-lite"/>
    </source>
</evidence>
<gene>
    <name evidence="2" type="ORF">AMTR_s00060p00171960</name>
</gene>
<organism evidence="2 3">
    <name type="scientific">Amborella trichopoda</name>
    <dbReference type="NCBI Taxonomy" id="13333"/>
    <lineage>
        <taxon>Eukaryota</taxon>
        <taxon>Viridiplantae</taxon>
        <taxon>Streptophyta</taxon>
        <taxon>Embryophyta</taxon>
        <taxon>Tracheophyta</taxon>
        <taxon>Spermatophyta</taxon>
        <taxon>Magnoliopsida</taxon>
        <taxon>Amborellales</taxon>
        <taxon>Amborellaceae</taxon>
        <taxon>Amborella</taxon>
    </lineage>
</organism>
<name>W1NJF7_AMBTC</name>
<feature type="compositionally biased region" description="Basic and acidic residues" evidence="1">
    <location>
        <begin position="83"/>
        <end position="93"/>
    </location>
</feature>
<dbReference type="GO" id="GO:0007623">
    <property type="term" value="P:circadian rhythm"/>
    <property type="evidence" value="ECO:0007669"/>
    <property type="project" value="InterPro"/>
</dbReference>
<dbReference type="GO" id="GO:0006355">
    <property type="term" value="P:regulation of DNA-templated transcription"/>
    <property type="evidence" value="ECO:0007669"/>
    <property type="project" value="InterPro"/>
</dbReference>
<dbReference type="PANTHER" id="PTHR33334">
    <property type="entry name" value="PROTEIN LNK1"/>
    <property type="match status" value="1"/>
</dbReference>
<dbReference type="AlphaFoldDB" id="W1NJF7"/>
<dbReference type="STRING" id="13333.W1NJF7"/>
<dbReference type="PANTHER" id="PTHR33334:SF5">
    <property type="entry name" value="PROTEIN LNK2"/>
    <property type="match status" value="1"/>
</dbReference>
<evidence type="ECO:0000313" key="3">
    <source>
        <dbReference type="Proteomes" id="UP000017836"/>
    </source>
</evidence>